<dbReference type="Pfam" id="PF00072">
    <property type="entry name" value="Response_reg"/>
    <property type="match status" value="1"/>
</dbReference>
<dbReference type="AlphaFoldDB" id="A0A2U8FQN9"/>
<evidence type="ECO:0000256" key="3">
    <source>
        <dbReference type="PROSITE-ProRule" id="PRU00169"/>
    </source>
</evidence>
<dbReference type="PROSITE" id="PS50887">
    <property type="entry name" value="GGDEF"/>
    <property type="match status" value="1"/>
</dbReference>
<accession>A0A2U8FQN9</accession>
<dbReference type="RefSeq" id="WP_109035922.1">
    <property type="nucleotide sequence ID" value="NZ_CP029210.1"/>
</dbReference>
<dbReference type="GO" id="GO:0043709">
    <property type="term" value="P:cell adhesion involved in single-species biofilm formation"/>
    <property type="evidence" value="ECO:0007669"/>
    <property type="project" value="TreeGrafter"/>
</dbReference>
<dbReference type="EMBL" id="CP029210">
    <property type="protein sequence ID" value="AWI53158.1"/>
    <property type="molecule type" value="Genomic_DNA"/>
</dbReference>
<dbReference type="CDD" id="cd01949">
    <property type="entry name" value="GGDEF"/>
    <property type="match status" value="1"/>
</dbReference>
<dbReference type="EC" id="2.7.7.65" evidence="1"/>
<dbReference type="Proteomes" id="UP000244892">
    <property type="component" value="Chromosome"/>
</dbReference>
<dbReference type="InterPro" id="IPR050469">
    <property type="entry name" value="Diguanylate_Cyclase"/>
</dbReference>
<dbReference type="GO" id="GO:0000160">
    <property type="term" value="P:phosphorelay signal transduction system"/>
    <property type="evidence" value="ECO:0007669"/>
    <property type="project" value="InterPro"/>
</dbReference>
<comment type="catalytic activity">
    <reaction evidence="2">
        <text>2 GTP = 3',3'-c-di-GMP + 2 diphosphate</text>
        <dbReference type="Rhea" id="RHEA:24898"/>
        <dbReference type="ChEBI" id="CHEBI:33019"/>
        <dbReference type="ChEBI" id="CHEBI:37565"/>
        <dbReference type="ChEBI" id="CHEBI:58805"/>
        <dbReference type="EC" id="2.7.7.65"/>
    </reaction>
</comment>
<dbReference type="Pfam" id="PF00990">
    <property type="entry name" value="GGDEF"/>
    <property type="match status" value="1"/>
</dbReference>
<dbReference type="InterPro" id="IPR011006">
    <property type="entry name" value="CheY-like_superfamily"/>
</dbReference>
<dbReference type="KEGG" id="aon:DEH84_06725"/>
<dbReference type="InterPro" id="IPR043128">
    <property type="entry name" value="Rev_trsase/Diguanyl_cyclase"/>
</dbReference>
<feature type="domain" description="Response regulatory" evidence="5">
    <location>
        <begin position="7"/>
        <end position="123"/>
    </location>
</feature>
<reference evidence="7 8" key="1">
    <citation type="submission" date="2018-05" db="EMBL/GenBank/DDBJ databases">
        <title>complete genome sequence of Aquabacterium olei NBRC 110486.</title>
        <authorList>
            <person name="Tang B."/>
            <person name="Chang J."/>
            <person name="Zhang L."/>
            <person name="Yang H."/>
        </authorList>
    </citation>
    <scope>NUCLEOTIDE SEQUENCE [LARGE SCALE GENOMIC DNA]</scope>
    <source>
        <strain evidence="7 8">NBRC 110486</strain>
    </source>
</reference>
<dbReference type="InterPro" id="IPR000160">
    <property type="entry name" value="GGDEF_dom"/>
</dbReference>
<organism evidence="7 8">
    <name type="scientific">Aquabacterium olei</name>
    <dbReference type="NCBI Taxonomy" id="1296669"/>
    <lineage>
        <taxon>Bacteria</taxon>
        <taxon>Pseudomonadati</taxon>
        <taxon>Pseudomonadota</taxon>
        <taxon>Betaproteobacteria</taxon>
        <taxon>Burkholderiales</taxon>
        <taxon>Aquabacterium</taxon>
    </lineage>
</organism>
<keyword evidence="4" id="KW-0175">Coiled coil</keyword>
<evidence type="ECO:0000256" key="2">
    <source>
        <dbReference type="ARBA" id="ARBA00034247"/>
    </source>
</evidence>
<evidence type="ECO:0000256" key="4">
    <source>
        <dbReference type="SAM" id="Coils"/>
    </source>
</evidence>
<dbReference type="PANTHER" id="PTHR45138:SF9">
    <property type="entry name" value="DIGUANYLATE CYCLASE DGCM-RELATED"/>
    <property type="match status" value="1"/>
</dbReference>
<gene>
    <name evidence="7" type="ORF">DEH84_06725</name>
</gene>
<dbReference type="InterPro" id="IPR001789">
    <property type="entry name" value="Sig_transdc_resp-reg_receiver"/>
</dbReference>
<proteinExistence type="predicted"/>
<dbReference type="NCBIfam" id="TIGR00254">
    <property type="entry name" value="GGDEF"/>
    <property type="match status" value="1"/>
</dbReference>
<feature type="coiled-coil region" evidence="4">
    <location>
        <begin position="122"/>
        <end position="149"/>
    </location>
</feature>
<dbReference type="GO" id="GO:0005886">
    <property type="term" value="C:plasma membrane"/>
    <property type="evidence" value="ECO:0007669"/>
    <property type="project" value="TreeGrafter"/>
</dbReference>
<dbReference type="SUPFAM" id="SSF52172">
    <property type="entry name" value="CheY-like"/>
    <property type="match status" value="1"/>
</dbReference>
<dbReference type="InterPro" id="IPR029787">
    <property type="entry name" value="Nucleotide_cyclase"/>
</dbReference>
<dbReference type="PROSITE" id="PS50110">
    <property type="entry name" value="RESPONSE_REGULATORY"/>
    <property type="match status" value="1"/>
</dbReference>
<dbReference type="SMART" id="SM00267">
    <property type="entry name" value="GGDEF"/>
    <property type="match status" value="1"/>
</dbReference>
<evidence type="ECO:0000259" key="6">
    <source>
        <dbReference type="PROSITE" id="PS50887"/>
    </source>
</evidence>
<evidence type="ECO:0000313" key="7">
    <source>
        <dbReference type="EMBL" id="AWI53158.1"/>
    </source>
</evidence>
<keyword evidence="8" id="KW-1185">Reference proteome</keyword>
<dbReference type="PANTHER" id="PTHR45138">
    <property type="entry name" value="REGULATORY COMPONENTS OF SENSORY TRANSDUCTION SYSTEM"/>
    <property type="match status" value="1"/>
</dbReference>
<dbReference type="FunFam" id="3.30.70.270:FF:000001">
    <property type="entry name" value="Diguanylate cyclase domain protein"/>
    <property type="match status" value="1"/>
</dbReference>
<keyword evidence="3" id="KW-0597">Phosphoprotein</keyword>
<sequence length="339" mass="37789">MHNAPLRVLVVEDQPLLLARLSQLLQKDGHQVLEASSFHQAWRLFDEQRPDMLLLDILLPDGSGLELARRIRAGAKGPWTPIIFVSSLDSEADLSAAIEAGGDDYLVQPVSPLVLKAKVHAMQRLLEARQELNATAVALQQANEQLSRQIRHDPLTGLGNRKGLDDQLVRALGDARREQRPLSMILCDVDFFKRYNDRLGHLEGDQCLQQIGRILQQVCRRPMDYAARYGGEEFVLLLPYTPPEGALSFALALLHHMERDSLYHPDSPVARHVTLSGGMVSGIPAEDEDATVWLQRADEALYAAKQRGRDRFVSLQHGHDTGELLARRLPAGQRAGRVA</sequence>
<evidence type="ECO:0000313" key="8">
    <source>
        <dbReference type="Proteomes" id="UP000244892"/>
    </source>
</evidence>
<feature type="domain" description="GGDEF" evidence="6">
    <location>
        <begin position="180"/>
        <end position="317"/>
    </location>
</feature>
<feature type="modified residue" description="4-aspartylphosphate" evidence="3">
    <location>
        <position position="56"/>
    </location>
</feature>
<dbReference type="Gene3D" id="3.30.70.270">
    <property type="match status" value="1"/>
</dbReference>
<dbReference type="SMART" id="SM00448">
    <property type="entry name" value="REC"/>
    <property type="match status" value="1"/>
</dbReference>
<evidence type="ECO:0000256" key="1">
    <source>
        <dbReference type="ARBA" id="ARBA00012528"/>
    </source>
</evidence>
<dbReference type="GO" id="GO:0052621">
    <property type="term" value="F:diguanylate cyclase activity"/>
    <property type="evidence" value="ECO:0007669"/>
    <property type="project" value="UniProtKB-EC"/>
</dbReference>
<evidence type="ECO:0000259" key="5">
    <source>
        <dbReference type="PROSITE" id="PS50110"/>
    </source>
</evidence>
<dbReference type="SUPFAM" id="SSF55073">
    <property type="entry name" value="Nucleotide cyclase"/>
    <property type="match status" value="1"/>
</dbReference>
<dbReference type="Gene3D" id="3.40.50.2300">
    <property type="match status" value="1"/>
</dbReference>
<dbReference type="OrthoDB" id="9813903at2"/>
<protein>
    <recommendedName>
        <fullName evidence="1">diguanylate cyclase</fullName>
        <ecNumber evidence="1">2.7.7.65</ecNumber>
    </recommendedName>
</protein>
<dbReference type="GO" id="GO:1902201">
    <property type="term" value="P:negative regulation of bacterial-type flagellum-dependent cell motility"/>
    <property type="evidence" value="ECO:0007669"/>
    <property type="project" value="TreeGrafter"/>
</dbReference>
<name>A0A2U8FQN9_9BURK</name>